<keyword evidence="1" id="KW-0732">Signal</keyword>
<evidence type="ECO:0000256" key="1">
    <source>
        <dbReference type="SAM" id="SignalP"/>
    </source>
</evidence>
<feature type="non-terminal residue" evidence="2">
    <location>
        <position position="77"/>
    </location>
</feature>
<reference evidence="2 3" key="1">
    <citation type="submission" date="2019-03" db="EMBL/GenBank/DDBJ databases">
        <title>An improved genome assembly of the fluke Schistosoma japonicum.</title>
        <authorList>
            <person name="Hu W."/>
            <person name="Luo F."/>
            <person name="Yin M."/>
            <person name="Mo X."/>
            <person name="Sun C."/>
            <person name="Wu Q."/>
            <person name="Zhu B."/>
            <person name="Xiang M."/>
            <person name="Wang J."/>
            <person name="Wang Y."/>
            <person name="Zhang T."/>
            <person name="Xu B."/>
            <person name="Zheng H."/>
            <person name="Feng Z."/>
        </authorList>
    </citation>
    <scope>NUCLEOTIDE SEQUENCE [LARGE SCALE GENOMIC DNA]</scope>
    <source>
        <strain evidence="2">HuSjv2</strain>
        <tissue evidence="2">Worms</tissue>
    </source>
</reference>
<protein>
    <recommendedName>
        <fullName evidence="4">Secreted protein</fullName>
    </recommendedName>
</protein>
<comment type="caution">
    <text evidence="2">The sequence shown here is derived from an EMBL/GenBank/DDBJ whole genome shotgun (WGS) entry which is preliminary data.</text>
</comment>
<feature type="signal peptide" evidence="1">
    <location>
        <begin position="1"/>
        <end position="16"/>
    </location>
</feature>
<dbReference type="Proteomes" id="UP000311919">
    <property type="component" value="Unassembled WGS sequence"/>
</dbReference>
<organism evidence="2 3">
    <name type="scientific">Schistosoma japonicum</name>
    <name type="common">Blood fluke</name>
    <dbReference type="NCBI Taxonomy" id="6182"/>
    <lineage>
        <taxon>Eukaryota</taxon>
        <taxon>Metazoa</taxon>
        <taxon>Spiralia</taxon>
        <taxon>Lophotrochozoa</taxon>
        <taxon>Platyhelminthes</taxon>
        <taxon>Trematoda</taxon>
        <taxon>Digenea</taxon>
        <taxon>Strigeidida</taxon>
        <taxon>Schistosomatoidea</taxon>
        <taxon>Schistosomatidae</taxon>
        <taxon>Schistosoma</taxon>
    </lineage>
</organism>
<accession>A0A4Z2CK44</accession>
<keyword evidence="3" id="KW-1185">Reference proteome</keyword>
<feature type="chain" id="PRO_5021493469" description="Secreted protein" evidence="1">
    <location>
        <begin position="17"/>
        <end position="77"/>
    </location>
</feature>
<evidence type="ECO:0000313" key="3">
    <source>
        <dbReference type="Proteomes" id="UP000311919"/>
    </source>
</evidence>
<proteinExistence type="predicted"/>
<name>A0A4Z2CK44_SCHJA</name>
<sequence length="77" mass="8119">MPQYCVVFCFASYVLGLNTCTTIPDRNSGGARNMRAIGHSPALCYSLPATILAGSCSSLEDEAEMGLVGNVLRSGFL</sequence>
<gene>
    <name evidence="2" type="ORF">EWB00_000778</name>
</gene>
<evidence type="ECO:0008006" key="4">
    <source>
        <dbReference type="Google" id="ProtNLM"/>
    </source>
</evidence>
<dbReference type="EMBL" id="SKCS01001250">
    <property type="protein sequence ID" value="TNN04647.1"/>
    <property type="molecule type" value="Genomic_DNA"/>
</dbReference>
<dbReference type="AlphaFoldDB" id="A0A4Z2CK44"/>
<evidence type="ECO:0000313" key="2">
    <source>
        <dbReference type="EMBL" id="TNN04647.1"/>
    </source>
</evidence>